<evidence type="ECO:0000313" key="1">
    <source>
        <dbReference type="EMBL" id="NKY58297.1"/>
    </source>
</evidence>
<evidence type="ECO:0008006" key="3">
    <source>
        <dbReference type="Google" id="ProtNLM"/>
    </source>
</evidence>
<sequence length="264" mass="29145">MIDNSGLLGQAFCGLPFLSDAFRSDLVTAMVRAKRRSALGDIGETDCLTPEYGWRYLESPETRPLHERWSRSADLSPSQIHRVDRTLGNLSKATEGWSQLFRIPIRFVAPREPEVSSATHPCAPQTIALGSQAFDTDRALQAALIHEFAHVWFGLLSEIAQFDNGSDSRTFTLPTGTSGKTLRTVLFAAHFAVACGRYFGPKTRFVPGNESLTYHSYAEECLAVSANSPGLTAMGDYVWRELAAEVTRDSRGPTTVTRQSWTPQ</sequence>
<organism evidence="1 2">
    <name type="scientific">Nocardia flavorosea</name>
    <dbReference type="NCBI Taxonomy" id="53429"/>
    <lineage>
        <taxon>Bacteria</taxon>
        <taxon>Bacillati</taxon>
        <taxon>Actinomycetota</taxon>
        <taxon>Actinomycetes</taxon>
        <taxon>Mycobacteriales</taxon>
        <taxon>Nocardiaceae</taxon>
        <taxon>Nocardia</taxon>
    </lineage>
</organism>
<dbReference type="AlphaFoldDB" id="A0A846YH30"/>
<keyword evidence="2" id="KW-1185">Reference proteome</keyword>
<dbReference type="EMBL" id="JAAXOT010000009">
    <property type="protein sequence ID" value="NKY58297.1"/>
    <property type="molecule type" value="Genomic_DNA"/>
</dbReference>
<accession>A0A846YH30</accession>
<dbReference type="Proteomes" id="UP000570678">
    <property type="component" value="Unassembled WGS sequence"/>
</dbReference>
<reference evidence="1 2" key="1">
    <citation type="submission" date="2020-04" db="EMBL/GenBank/DDBJ databases">
        <title>MicrobeNet Type strains.</title>
        <authorList>
            <person name="Nicholson A.C."/>
        </authorList>
    </citation>
    <scope>NUCLEOTIDE SEQUENCE [LARGE SCALE GENOMIC DNA]</scope>
    <source>
        <strain evidence="1 2">JCM 3332</strain>
    </source>
</reference>
<protein>
    <recommendedName>
        <fullName evidence="3">HEXXH motif-containing protein</fullName>
    </recommendedName>
</protein>
<evidence type="ECO:0000313" key="2">
    <source>
        <dbReference type="Proteomes" id="UP000570678"/>
    </source>
</evidence>
<dbReference type="RefSeq" id="WP_157116981.1">
    <property type="nucleotide sequence ID" value="NZ_JAAXOT010000009.1"/>
</dbReference>
<comment type="caution">
    <text evidence="1">The sequence shown here is derived from an EMBL/GenBank/DDBJ whole genome shotgun (WGS) entry which is preliminary data.</text>
</comment>
<gene>
    <name evidence="1" type="ORF">HGA15_19570</name>
</gene>
<proteinExistence type="predicted"/>
<name>A0A846YH30_9NOCA</name>